<dbReference type="SUPFAM" id="SSF48452">
    <property type="entry name" value="TPR-like"/>
    <property type="match status" value="1"/>
</dbReference>
<dbReference type="Pfam" id="PF07568">
    <property type="entry name" value="HisKA_2"/>
    <property type="match status" value="1"/>
</dbReference>
<dbReference type="PANTHER" id="PTHR41523:SF8">
    <property type="entry name" value="ETHYLENE RESPONSE SENSOR PROTEIN"/>
    <property type="match status" value="1"/>
</dbReference>
<dbReference type="InterPro" id="IPR003594">
    <property type="entry name" value="HATPase_dom"/>
</dbReference>
<feature type="signal peptide" evidence="8">
    <location>
        <begin position="1"/>
        <end position="21"/>
    </location>
</feature>
<dbReference type="InterPro" id="IPR036890">
    <property type="entry name" value="HATPase_C_sf"/>
</dbReference>
<comment type="caution">
    <text evidence="10">The sequence shown here is derived from an EMBL/GenBank/DDBJ whole genome shotgun (WGS) entry which is preliminary data.</text>
</comment>
<dbReference type="RefSeq" id="WP_046370556.1">
    <property type="nucleotide sequence ID" value="NZ_BBWV01000003.1"/>
</dbReference>
<dbReference type="InterPro" id="IPR011990">
    <property type="entry name" value="TPR-like_helical_dom_sf"/>
</dbReference>
<reference evidence="10 11" key="1">
    <citation type="submission" date="2015-04" db="EMBL/GenBank/DDBJ databases">
        <title>Whole genome shotgun sequence of Flavihumibacter petaseus NBRC 106054.</title>
        <authorList>
            <person name="Miyazawa S."/>
            <person name="Hosoyama A."/>
            <person name="Hashimoto M."/>
            <person name="Noguchi M."/>
            <person name="Tsuchikane K."/>
            <person name="Ohji S."/>
            <person name="Yamazoe A."/>
            <person name="Ichikawa N."/>
            <person name="Kimura A."/>
            <person name="Fujita N."/>
        </authorList>
    </citation>
    <scope>NUCLEOTIDE SEQUENCE [LARGE SCALE GENOMIC DNA]</scope>
    <source>
        <strain evidence="10 11">NBRC 106054</strain>
    </source>
</reference>
<proteinExistence type="predicted"/>
<dbReference type="SUPFAM" id="SSF55874">
    <property type="entry name" value="ATPase domain of HSP90 chaperone/DNA topoisomerase II/histidine kinase"/>
    <property type="match status" value="1"/>
</dbReference>
<evidence type="ECO:0000256" key="1">
    <source>
        <dbReference type="ARBA" id="ARBA00000085"/>
    </source>
</evidence>
<dbReference type="Pfam" id="PF02518">
    <property type="entry name" value="HATPase_c"/>
    <property type="match status" value="1"/>
</dbReference>
<accession>A0A0E9N4F7</accession>
<dbReference type="SMART" id="SM00387">
    <property type="entry name" value="HATPase_c"/>
    <property type="match status" value="1"/>
</dbReference>
<dbReference type="Gene3D" id="3.30.450.20">
    <property type="entry name" value="PAS domain"/>
    <property type="match status" value="1"/>
</dbReference>
<dbReference type="InterPro" id="IPR011495">
    <property type="entry name" value="Sig_transdc_His_kin_sub2_dim/P"/>
</dbReference>
<dbReference type="EC" id="2.7.13.3" evidence="2"/>
<dbReference type="InterPro" id="IPR019734">
    <property type="entry name" value="TPR_rpt"/>
</dbReference>
<protein>
    <recommendedName>
        <fullName evidence="2">histidine kinase</fullName>
        <ecNumber evidence="2">2.7.13.3</ecNumber>
    </recommendedName>
</protein>
<comment type="catalytic activity">
    <reaction evidence="1">
        <text>ATP + protein L-histidine = ADP + protein N-phospho-L-histidine.</text>
        <dbReference type="EC" id="2.7.13.3"/>
    </reaction>
</comment>
<dbReference type="OrthoDB" id="1223659at2"/>
<dbReference type="STRING" id="1220578.FPE01S_03_07120"/>
<feature type="chain" id="PRO_5002430399" description="histidine kinase" evidence="8">
    <location>
        <begin position="22"/>
        <end position="813"/>
    </location>
</feature>
<dbReference type="EMBL" id="BBWV01000003">
    <property type="protein sequence ID" value="GAO44673.1"/>
    <property type="molecule type" value="Genomic_DNA"/>
</dbReference>
<keyword evidence="6 10" id="KW-0418">Kinase</keyword>
<evidence type="ECO:0000256" key="8">
    <source>
        <dbReference type="SAM" id="SignalP"/>
    </source>
</evidence>
<evidence type="ECO:0000256" key="6">
    <source>
        <dbReference type="ARBA" id="ARBA00022777"/>
    </source>
</evidence>
<dbReference type="AlphaFoldDB" id="A0A0E9N4F7"/>
<dbReference type="Gene3D" id="3.30.565.10">
    <property type="entry name" value="Histidine kinase-like ATPase, C-terminal domain"/>
    <property type="match status" value="1"/>
</dbReference>
<dbReference type="GO" id="GO:0005524">
    <property type="term" value="F:ATP binding"/>
    <property type="evidence" value="ECO:0007669"/>
    <property type="project" value="UniProtKB-KW"/>
</dbReference>
<feature type="domain" description="Histidine kinase/HSP90-like ATPase" evidence="9">
    <location>
        <begin position="703"/>
        <end position="801"/>
    </location>
</feature>
<organism evidence="10 11">
    <name type="scientific">Flavihumibacter petaseus NBRC 106054</name>
    <dbReference type="NCBI Taxonomy" id="1220578"/>
    <lineage>
        <taxon>Bacteria</taxon>
        <taxon>Pseudomonadati</taxon>
        <taxon>Bacteroidota</taxon>
        <taxon>Chitinophagia</taxon>
        <taxon>Chitinophagales</taxon>
        <taxon>Chitinophagaceae</taxon>
        <taxon>Flavihumibacter</taxon>
    </lineage>
</organism>
<evidence type="ECO:0000256" key="4">
    <source>
        <dbReference type="ARBA" id="ARBA00022679"/>
    </source>
</evidence>
<keyword evidence="7" id="KW-0067">ATP-binding</keyword>
<evidence type="ECO:0000256" key="7">
    <source>
        <dbReference type="ARBA" id="ARBA00022840"/>
    </source>
</evidence>
<dbReference type="GO" id="GO:0004673">
    <property type="term" value="F:protein histidine kinase activity"/>
    <property type="evidence" value="ECO:0007669"/>
    <property type="project" value="UniProtKB-EC"/>
</dbReference>
<keyword evidence="11" id="KW-1185">Reference proteome</keyword>
<dbReference type="Pfam" id="PF13181">
    <property type="entry name" value="TPR_8"/>
    <property type="match status" value="1"/>
</dbReference>
<evidence type="ECO:0000256" key="5">
    <source>
        <dbReference type="ARBA" id="ARBA00022741"/>
    </source>
</evidence>
<name>A0A0E9N4F7_9BACT</name>
<dbReference type="PANTHER" id="PTHR41523">
    <property type="entry name" value="TWO-COMPONENT SYSTEM SENSOR PROTEIN"/>
    <property type="match status" value="1"/>
</dbReference>
<evidence type="ECO:0000313" key="11">
    <source>
        <dbReference type="Proteomes" id="UP000033121"/>
    </source>
</evidence>
<evidence type="ECO:0000259" key="9">
    <source>
        <dbReference type="SMART" id="SM00387"/>
    </source>
</evidence>
<keyword evidence="4" id="KW-0808">Transferase</keyword>
<keyword evidence="5" id="KW-0547">Nucleotide-binding</keyword>
<evidence type="ECO:0000313" key="10">
    <source>
        <dbReference type="EMBL" id="GAO44673.1"/>
    </source>
</evidence>
<dbReference type="Proteomes" id="UP000033121">
    <property type="component" value="Unassembled WGS sequence"/>
</dbReference>
<dbReference type="Gene3D" id="1.25.40.10">
    <property type="entry name" value="Tetratricopeptide repeat domain"/>
    <property type="match status" value="2"/>
</dbReference>
<keyword evidence="8" id="KW-0732">Signal</keyword>
<keyword evidence="3" id="KW-0597">Phosphoprotein</keyword>
<sequence>MFRFISSGILALLLSGWYCSAQTATPGYAYHPPSEDKLSWQRLNLWLSSTYIVVVKEGQVDHDTCLYLASRSLGLSRLPVLAEGIADGDLPRQTAWIDAQQPGTGVALLSSIKGRKRLPLLALLGAYYAFQPGSHTRYKDSVEYFVHQAITENEVFKDKKLGAQALCLLGKVYVQANDPKGDSIFNLVINQARRDRDKETEARAIAYRGIYTAPTQASFQQKLTDLQTAAGLYQALGNTEREINVLMDLGYMQVVTGQFQPAQEGFLKALALAEQIRYPYTHYITDALTMVTVYQGKFGEPFRYTLQSIEVAENVRDSIGWVYFYSRLAFLYDAEGRMKESMDMAHKAIDRFVASRNPSVYNILNLVIDQLCNEGRAAEALDLVQRVSEAVGPAITFSDQLVYHFSLAGCYLSLNRLDDAEVQINIMDSLETEAERIRGPLSRSIVTDMYGHLYFKRGQYQKAREFFEKQFTTPSFGQRTLVNDLNTYRSLLAADSALGDQASGLFHYKKYTELLDSNFRVTKIRQAEELQVTYETQEKESQIAILNQQAKQTQLVKNLTLGGIGAAIIIAFLLYRQSQNRKKNNAVITFKNEQLQQLVNEKEWLLREVHHRVKNNLQIIMSLLNSQSVYINNDAALTAIHDSQRRVHAISLIHQKLYQSDNVSSIVMPLYIQELAGYLEDGFDTDGRVTFALDIEPVELDVSQAIPLGLIINEGIVNTLKYAFPDGRKGVVSIQLKRETDNTLLLKISDNGVGLPAGLDVSAHNSLGFNLMKGLARQLNGDLRVDAADGLIITVRFIAGDLQFSDKEISAHA</sequence>
<gene>
    <name evidence="10" type="ORF">FPE01S_03_07120</name>
</gene>
<evidence type="ECO:0000256" key="2">
    <source>
        <dbReference type="ARBA" id="ARBA00012438"/>
    </source>
</evidence>
<evidence type="ECO:0000256" key="3">
    <source>
        <dbReference type="ARBA" id="ARBA00022553"/>
    </source>
</evidence>